<feature type="domain" description="Acyltransferase 3" evidence="2">
    <location>
        <begin position="16"/>
        <end position="388"/>
    </location>
</feature>
<keyword evidence="1" id="KW-0472">Membrane</keyword>
<feature type="transmembrane region" description="Helical" evidence="1">
    <location>
        <begin position="365"/>
        <end position="388"/>
    </location>
</feature>
<feature type="transmembrane region" description="Helical" evidence="1">
    <location>
        <begin position="12"/>
        <end position="33"/>
    </location>
</feature>
<evidence type="ECO:0000313" key="4">
    <source>
        <dbReference type="Proteomes" id="UP000285569"/>
    </source>
</evidence>
<keyword evidence="3" id="KW-0808">Transferase</keyword>
<dbReference type="Proteomes" id="UP000285569">
    <property type="component" value="Unassembled WGS sequence"/>
</dbReference>
<dbReference type="InterPro" id="IPR002656">
    <property type="entry name" value="Acyl_transf_3_dom"/>
</dbReference>
<reference evidence="4" key="1">
    <citation type="submission" date="2018-05" db="EMBL/GenBank/DDBJ databases">
        <title>Leptospira yasudae sp. nov. and Leptospira stimsonii sp. nov., two pathogenic species of the genus Leptospira isolated from environmental sources.</title>
        <authorList>
            <person name="Casanovas-Massana A."/>
            <person name="Hamond C."/>
            <person name="Santos L.A."/>
            <person name="Hacker K.P."/>
            <person name="Balassiano I."/>
            <person name="Medeiros M.A."/>
            <person name="Reis M.G."/>
            <person name="Ko A.I."/>
            <person name="Wunder E.A."/>
        </authorList>
    </citation>
    <scope>NUCLEOTIDE SEQUENCE [LARGE SCALE GENOMIC DNA]</scope>
    <source>
        <strain evidence="4">B21</strain>
    </source>
</reference>
<keyword evidence="1" id="KW-1133">Transmembrane helix</keyword>
<evidence type="ECO:0000256" key="1">
    <source>
        <dbReference type="SAM" id="Phobius"/>
    </source>
</evidence>
<keyword evidence="3" id="KW-0012">Acyltransferase</keyword>
<evidence type="ECO:0000313" key="3">
    <source>
        <dbReference type="EMBL" id="RHX82074.1"/>
    </source>
</evidence>
<feature type="transmembrane region" description="Helical" evidence="1">
    <location>
        <begin position="262"/>
        <end position="284"/>
    </location>
</feature>
<keyword evidence="4" id="KW-1185">Reference proteome</keyword>
<dbReference type="PANTHER" id="PTHR23028">
    <property type="entry name" value="ACETYLTRANSFERASE"/>
    <property type="match status" value="1"/>
</dbReference>
<feature type="transmembrane region" description="Helical" evidence="1">
    <location>
        <begin position="237"/>
        <end position="255"/>
    </location>
</feature>
<feature type="transmembrane region" description="Helical" evidence="1">
    <location>
        <begin position="199"/>
        <end position="217"/>
    </location>
</feature>
<accession>A0ABX9M869</accession>
<protein>
    <submittedName>
        <fullName evidence="3">Acyltransferase</fullName>
    </submittedName>
</protein>
<proteinExistence type="predicted"/>
<evidence type="ECO:0000259" key="2">
    <source>
        <dbReference type="Pfam" id="PF01757"/>
    </source>
</evidence>
<dbReference type="Pfam" id="PF01757">
    <property type="entry name" value="Acyl_transf_3"/>
    <property type="match status" value="1"/>
</dbReference>
<feature type="transmembrane region" description="Helical" evidence="1">
    <location>
        <begin position="95"/>
        <end position="112"/>
    </location>
</feature>
<feature type="transmembrane region" description="Helical" evidence="1">
    <location>
        <begin position="338"/>
        <end position="359"/>
    </location>
</feature>
<gene>
    <name evidence="3" type="ORF">DLM77_00980</name>
</gene>
<comment type="caution">
    <text evidence="3">The sequence shown here is derived from an EMBL/GenBank/DDBJ whole genome shotgun (WGS) entry which is preliminary data.</text>
</comment>
<feature type="transmembrane region" description="Helical" evidence="1">
    <location>
        <begin position="169"/>
        <end position="190"/>
    </location>
</feature>
<keyword evidence="1" id="KW-0812">Transmembrane</keyword>
<sequence length="413" mass="48687">MKQEVVENKKEEILPLNGLRAFAITAVFVYHYYFYSGYTAANNNSILQAFIDMLHHFEVNLFFILSGFLISMALWREWSENGRIRYFDFFLKRNYKLLPVYYIFITVSYVINRVSYKISQKWIATKELTVPETLMALNVMESADNGLRNAWADFVFLGNYFKGPNIHTWFLSMIEQFYIVFPFFCGFILFKRDFFTRQCILWVLYFIPLLFRIYIYLNPNIFGTDYELLVFRPTHTRADSIIIGVILMDWVVNRGEYLKKYLVGKIISILLVLVPIGILVFINIVSDSIYSFFSGTVRFNLIDFVYISILLSVILFPNTLLARALSLKFIRPVANLSYTIYIWHLLLSLISFGILKILLPGLFETGLFFFVISLLISYFFTLGICWLIQRYVEEPLANLFKRVFPLSVFRKPR</sequence>
<reference evidence="3 4" key="2">
    <citation type="journal article" date="2020" name="Int. J. Syst. Evol. Microbiol.">
        <title>Leptospira yasudae sp. nov. and Leptospira stimsonii sp. nov., two new species of the pathogenic group isolated from environmental sources.</title>
        <authorList>
            <person name="Casanovas-Massana A."/>
            <person name="Hamond C."/>
            <person name="Santos L.A."/>
            <person name="de Oliveira D."/>
            <person name="Hacker K.P."/>
            <person name="Balassiano I."/>
            <person name="Costa F."/>
            <person name="Medeiros M.A."/>
            <person name="Reis M.G."/>
            <person name="Ko A.I."/>
            <person name="Wunder E.A."/>
        </authorList>
    </citation>
    <scope>NUCLEOTIDE SEQUENCE [LARGE SCALE GENOMIC DNA]</scope>
    <source>
        <strain evidence="3 4">B21</strain>
    </source>
</reference>
<dbReference type="GO" id="GO:0016746">
    <property type="term" value="F:acyltransferase activity"/>
    <property type="evidence" value="ECO:0007669"/>
    <property type="project" value="UniProtKB-KW"/>
</dbReference>
<dbReference type="PANTHER" id="PTHR23028:SF53">
    <property type="entry name" value="ACYL_TRANSF_3 DOMAIN-CONTAINING PROTEIN"/>
    <property type="match status" value="1"/>
</dbReference>
<dbReference type="EMBL" id="QHCR01000001">
    <property type="protein sequence ID" value="RHX82074.1"/>
    <property type="molecule type" value="Genomic_DNA"/>
</dbReference>
<dbReference type="RefSeq" id="WP_118954210.1">
    <property type="nucleotide sequence ID" value="NZ_QHCR01000001.1"/>
</dbReference>
<feature type="transmembrane region" description="Helical" evidence="1">
    <location>
        <begin position="53"/>
        <end position="75"/>
    </location>
</feature>
<feature type="transmembrane region" description="Helical" evidence="1">
    <location>
        <begin position="304"/>
        <end position="326"/>
    </location>
</feature>
<organism evidence="3 4">
    <name type="scientific">Leptospira yasudae</name>
    <dbReference type="NCBI Taxonomy" id="2202201"/>
    <lineage>
        <taxon>Bacteria</taxon>
        <taxon>Pseudomonadati</taxon>
        <taxon>Spirochaetota</taxon>
        <taxon>Spirochaetia</taxon>
        <taxon>Leptospirales</taxon>
        <taxon>Leptospiraceae</taxon>
        <taxon>Leptospira</taxon>
    </lineage>
</organism>
<dbReference type="InterPro" id="IPR050879">
    <property type="entry name" value="Acyltransferase_3"/>
</dbReference>
<name>A0ABX9M869_9LEPT</name>